<name>A0A6N3DNI3_9CLOT</name>
<feature type="transmembrane region" description="Helical" evidence="1">
    <location>
        <begin position="130"/>
        <end position="148"/>
    </location>
</feature>
<evidence type="ECO:0008006" key="3">
    <source>
        <dbReference type="Google" id="ProtNLM"/>
    </source>
</evidence>
<keyword evidence="1" id="KW-1133">Transmembrane helix</keyword>
<reference evidence="2" key="1">
    <citation type="submission" date="2019-11" db="EMBL/GenBank/DDBJ databases">
        <authorList>
            <person name="Feng L."/>
        </authorList>
    </citation>
    <scope>NUCLEOTIDE SEQUENCE</scope>
    <source>
        <strain evidence="2">CTertiumLFYP3</strain>
    </source>
</reference>
<feature type="transmembrane region" description="Helical" evidence="1">
    <location>
        <begin position="168"/>
        <end position="185"/>
    </location>
</feature>
<feature type="transmembrane region" description="Helical" evidence="1">
    <location>
        <begin position="213"/>
        <end position="228"/>
    </location>
</feature>
<organism evidence="2">
    <name type="scientific">Clostridium tertium</name>
    <dbReference type="NCBI Taxonomy" id="1559"/>
    <lineage>
        <taxon>Bacteria</taxon>
        <taxon>Bacillati</taxon>
        <taxon>Bacillota</taxon>
        <taxon>Clostridia</taxon>
        <taxon>Eubacteriales</taxon>
        <taxon>Clostridiaceae</taxon>
        <taxon>Clostridium</taxon>
    </lineage>
</organism>
<evidence type="ECO:0000313" key="2">
    <source>
        <dbReference type="EMBL" id="VYU30766.1"/>
    </source>
</evidence>
<keyword evidence="1" id="KW-0472">Membrane</keyword>
<evidence type="ECO:0000256" key="1">
    <source>
        <dbReference type="SAM" id="Phobius"/>
    </source>
</evidence>
<feature type="transmembrane region" description="Helical" evidence="1">
    <location>
        <begin position="37"/>
        <end position="55"/>
    </location>
</feature>
<proteinExistence type="predicted"/>
<feature type="transmembrane region" description="Helical" evidence="1">
    <location>
        <begin position="389"/>
        <end position="408"/>
    </location>
</feature>
<dbReference type="EMBL" id="CACRTO010000020">
    <property type="protein sequence ID" value="VYU30766.1"/>
    <property type="molecule type" value="Genomic_DNA"/>
</dbReference>
<accession>A0A6N3DNI3</accession>
<feature type="transmembrane region" description="Helical" evidence="1">
    <location>
        <begin position="333"/>
        <end position="354"/>
    </location>
</feature>
<dbReference type="Pfam" id="PF13425">
    <property type="entry name" value="O-antigen_lig"/>
    <property type="match status" value="1"/>
</dbReference>
<feature type="transmembrane region" description="Helical" evidence="1">
    <location>
        <begin position="190"/>
        <end position="207"/>
    </location>
</feature>
<keyword evidence="1" id="KW-0812">Transmembrane</keyword>
<gene>
    <name evidence="2" type="ORF">CTLFYP3_02014</name>
</gene>
<feature type="transmembrane region" description="Helical" evidence="1">
    <location>
        <begin position="93"/>
        <end position="110"/>
    </location>
</feature>
<sequence length="431" mass="49732">MNIKFNLKNNNRIIYLIIAFSPLIDIIYTINTKFLGIEFPIQQIIRAMIVGFLFFNLKNKNNIWKIVGLTSILLLGQIYIILNKYDYNLMSNFSYILKILNLFCVVMYIIENLNTSFINVKNIIKSIKIASLILSINIIISNVFKIGLKTYNYGDRLGYKGFIEAHNDVTIVLLMILPIIIYEFLKCKKLQDFALVITVTISLLLIGPKAGKALLILEIVVVFMSYIIKAKKKNYTKQILIFFSIMATLFICTNFSSIMNILEDYSKDKGYRSLYSYIVSYRDIQPRLIDNAISGDFDVHPKYLFGMGYFYANKELNIEKKEFFSIENDFEGLIYYSGLLTATIIIYLIFNYIVKLIKNKNVNKQFKFYISISLFIGIIHSFLGGHVIYSAISNTYFAIILGLGCYSYTDIEKEVYKLEVNDGSKSCDNIS</sequence>
<protein>
    <recommendedName>
        <fullName evidence="3">O-Antigen ligase</fullName>
    </recommendedName>
</protein>
<dbReference type="InterPro" id="IPR049504">
    <property type="entry name" value="O-antigen_lig"/>
</dbReference>
<feature type="transmembrane region" description="Helical" evidence="1">
    <location>
        <begin position="62"/>
        <end position="81"/>
    </location>
</feature>
<feature type="transmembrane region" description="Helical" evidence="1">
    <location>
        <begin position="366"/>
        <end position="383"/>
    </location>
</feature>
<feature type="transmembrane region" description="Helical" evidence="1">
    <location>
        <begin position="12"/>
        <end position="31"/>
    </location>
</feature>
<feature type="transmembrane region" description="Helical" evidence="1">
    <location>
        <begin position="240"/>
        <end position="262"/>
    </location>
</feature>
<dbReference type="RefSeq" id="WP_421755633.1">
    <property type="nucleotide sequence ID" value="NZ_CACRTO010000020.1"/>
</dbReference>
<dbReference type="AlphaFoldDB" id="A0A6N3DNI3"/>